<evidence type="ECO:0000256" key="1">
    <source>
        <dbReference type="SAM" id="MobiDB-lite"/>
    </source>
</evidence>
<dbReference type="EMBL" id="KV429071">
    <property type="protein sequence ID" value="KZT67985.1"/>
    <property type="molecule type" value="Genomic_DNA"/>
</dbReference>
<gene>
    <name evidence="2" type="ORF">DAEQUDRAFT_370239</name>
</gene>
<name>A0A165PAZ5_9APHY</name>
<sequence length="244" mass="26641">MGGERLVPRVRRSGERCRGMRVGDLSGEGRGGRLRGVSRGGRGWDGWSWERRVGRMRPRRREEGVRQAHDRCCPGARSRLPGAPVERARDLPEKGSAGTRQWARATVQRDSLPCTCRGGPGRGSARGLKCWASRFPPACSLVGAPSIEPPSSSPRPPTPPPANAPAAQVPRTRSRPRAWLPLSPNRLPRGSRIISLPRCCPAVARTVLDSTFHGLLSVFEAASPLPLLRLLLFLPLPYCTFSRA</sequence>
<dbReference type="AlphaFoldDB" id="A0A165PAZ5"/>
<dbReference type="Proteomes" id="UP000076727">
    <property type="component" value="Unassembled WGS sequence"/>
</dbReference>
<feature type="compositionally biased region" description="Basic and acidic residues" evidence="1">
    <location>
        <begin position="60"/>
        <end position="72"/>
    </location>
</feature>
<feature type="region of interest" description="Disordered" evidence="1">
    <location>
        <begin position="146"/>
        <end position="178"/>
    </location>
</feature>
<accession>A0A165PAZ5</accession>
<feature type="region of interest" description="Disordered" evidence="1">
    <location>
        <begin position="57"/>
        <end position="82"/>
    </location>
</feature>
<evidence type="ECO:0000313" key="2">
    <source>
        <dbReference type="EMBL" id="KZT67985.1"/>
    </source>
</evidence>
<protein>
    <submittedName>
        <fullName evidence="2">Uncharacterized protein</fullName>
    </submittedName>
</protein>
<organism evidence="2 3">
    <name type="scientific">Daedalea quercina L-15889</name>
    <dbReference type="NCBI Taxonomy" id="1314783"/>
    <lineage>
        <taxon>Eukaryota</taxon>
        <taxon>Fungi</taxon>
        <taxon>Dikarya</taxon>
        <taxon>Basidiomycota</taxon>
        <taxon>Agaricomycotina</taxon>
        <taxon>Agaricomycetes</taxon>
        <taxon>Polyporales</taxon>
        <taxon>Fomitopsis</taxon>
    </lineage>
</organism>
<feature type="compositionally biased region" description="Pro residues" evidence="1">
    <location>
        <begin position="147"/>
        <end position="163"/>
    </location>
</feature>
<reference evidence="2 3" key="1">
    <citation type="journal article" date="2016" name="Mol. Biol. Evol.">
        <title>Comparative Genomics of Early-Diverging Mushroom-Forming Fungi Provides Insights into the Origins of Lignocellulose Decay Capabilities.</title>
        <authorList>
            <person name="Nagy L.G."/>
            <person name="Riley R."/>
            <person name="Tritt A."/>
            <person name="Adam C."/>
            <person name="Daum C."/>
            <person name="Floudas D."/>
            <person name="Sun H."/>
            <person name="Yadav J.S."/>
            <person name="Pangilinan J."/>
            <person name="Larsson K.H."/>
            <person name="Matsuura K."/>
            <person name="Barry K."/>
            <person name="Labutti K."/>
            <person name="Kuo R."/>
            <person name="Ohm R.A."/>
            <person name="Bhattacharya S.S."/>
            <person name="Shirouzu T."/>
            <person name="Yoshinaga Y."/>
            <person name="Martin F.M."/>
            <person name="Grigoriev I.V."/>
            <person name="Hibbett D.S."/>
        </authorList>
    </citation>
    <scope>NUCLEOTIDE SEQUENCE [LARGE SCALE GENOMIC DNA]</scope>
    <source>
        <strain evidence="2 3">L-15889</strain>
    </source>
</reference>
<keyword evidence="3" id="KW-1185">Reference proteome</keyword>
<evidence type="ECO:0000313" key="3">
    <source>
        <dbReference type="Proteomes" id="UP000076727"/>
    </source>
</evidence>
<proteinExistence type="predicted"/>